<dbReference type="EMBL" id="JAUSSU010000003">
    <property type="protein sequence ID" value="MDQ0112166.1"/>
    <property type="molecule type" value="Genomic_DNA"/>
</dbReference>
<evidence type="ECO:0000313" key="3">
    <source>
        <dbReference type="Proteomes" id="UP001229346"/>
    </source>
</evidence>
<organism evidence="2 3">
    <name type="scientific">Paenibacillus harenae</name>
    <dbReference type="NCBI Taxonomy" id="306543"/>
    <lineage>
        <taxon>Bacteria</taxon>
        <taxon>Bacillati</taxon>
        <taxon>Bacillota</taxon>
        <taxon>Bacilli</taxon>
        <taxon>Bacillales</taxon>
        <taxon>Paenibacillaceae</taxon>
        <taxon>Paenibacillus</taxon>
    </lineage>
</organism>
<gene>
    <name evidence="2" type="ORF">J2T15_001601</name>
</gene>
<evidence type="ECO:0000259" key="1">
    <source>
        <dbReference type="Pfam" id="PF12010"/>
    </source>
</evidence>
<accession>A0ABT9TZ74</accession>
<dbReference type="Pfam" id="PF13416">
    <property type="entry name" value="SBP_bac_8"/>
    <property type="match status" value="1"/>
</dbReference>
<protein>
    <submittedName>
        <fullName evidence="2">ABC-type glycerol-3-phosphate transport system substrate-binding protein</fullName>
    </submittedName>
</protein>
<dbReference type="RefSeq" id="WP_307202783.1">
    <property type="nucleotide sequence ID" value="NZ_JAUSSU010000003.1"/>
</dbReference>
<dbReference type="PROSITE" id="PS51257">
    <property type="entry name" value="PROKAR_LIPOPROTEIN"/>
    <property type="match status" value="1"/>
</dbReference>
<dbReference type="InterPro" id="IPR006059">
    <property type="entry name" value="SBP"/>
</dbReference>
<reference evidence="2 3" key="1">
    <citation type="submission" date="2023-07" db="EMBL/GenBank/DDBJ databases">
        <title>Sorghum-associated microbial communities from plants grown in Nebraska, USA.</title>
        <authorList>
            <person name="Schachtman D."/>
        </authorList>
    </citation>
    <scope>NUCLEOTIDE SEQUENCE [LARGE SCALE GENOMIC DNA]</scope>
    <source>
        <strain evidence="2 3">CC482</strain>
    </source>
</reference>
<evidence type="ECO:0000313" key="2">
    <source>
        <dbReference type="EMBL" id="MDQ0112166.1"/>
    </source>
</evidence>
<dbReference type="SUPFAM" id="SSF53850">
    <property type="entry name" value="Periplasmic binding protein-like II"/>
    <property type="match status" value="1"/>
</dbReference>
<feature type="domain" description="DUF3502" evidence="1">
    <location>
        <begin position="449"/>
        <end position="517"/>
    </location>
</feature>
<dbReference type="InterPro" id="IPR022627">
    <property type="entry name" value="DUF3502"/>
</dbReference>
<dbReference type="Pfam" id="PF12010">
    <property type="entry name" value="DUF3502"/>
    <property type="match status" value="1"/>
</dbReference>
<dbReference type="InterPro" id="IPR050490">
    <property type="entry name" value="Bact_solute-bd_prot1"/>
</dbReference>
<comment type="caution">
    <text evidence="2">The sequence shown here is derived from an EMBL/GenBank/DDBJ whole genome shotgun (WGS) entry which is preliminary data.</text>
</comment>
<dbReference type="PANTHER" id="PTHR43649">
    <property type="entry name" value="ARABINOSE-BINDING PROTEIN-RELATED"/>
    <property type="match status" value="1"/>
</dbReference>
<dbReference type="PANTHER" id="PTHR43649:SF17">
    <property type="entry name" value="ABC TRANSPORTER SOLUTE BINDING PROTEIN-SUGAR TRANSPORT"/>
    <property type="match status" value="1"/>
</dbReference>
<dbReference type="Proteomes" id="UP001229346">
    <property type="component" value="Unassembled WGS sequence"/>
</dbReference>
<sequence>MGIAGVRKIGLTLLAVAIAGLTACSVRKPDAAAESGNAAGYGLPAENVQLKAVTMGKEPASGMDSFYRQLDALTIEDLGITVRFDFIPWGEERNEIGRAIEAKDYDLYVGGFWTDFKQYAKRNAFVDLVPLLDQVPALTEHYGDLLDRAKLDGKLYGLPSFGKPGAGFYGVLYREDLRLQWGLQPIDSFNALEQYLYKAKQQYPNTPMINDKRFGDVLWDMLAGGDYYTIDNDYAVAPVKDPYKVMSKYDTPEYEQLVRKAKQWYDDGIVDRDILASQGNQTSKTFELMKIDKKPLEFSNHFGAVTGNYIDVLKARYPEQRFGWLDIGFDLHPEKVFLPEVSVDTSSMISIGLNSLHPELALKFLEKAHSDRAYYDLLMYGVEGENYKLEDGRVSYERISEQNRKPGWTGLYDGYMAYPAKAPGEWQAIVDKLTVTEGPKLAEANGIDPYEGFIFNTSFVSEEHERLEKIRVAYVQPLAVGVSNDIGSELAEMRSELKKAGMDAYLNALQSQLYTYAASRSVRR</sequence>
<name>A0ABT9TZ74_PAEHA</name>
<keyword evidence="3" id="KW-1185">Reference proteome</keyword>
<proteinExistence type="predicted"/>
<dbReference type="Gene3D" id="3.40.190.10">
    <property type="entry name" value="Periplasmic binding protein-like II"/>
    <property type="match status" value="3"/>
</dbReference>